<dbReference type="InterPro" id="IPR036249">
    <property type="entry name" value="Thioredoxin-like_sf"/>
</dbReference>
<dbReference type="PANTHER" id="PTHR13887">
    <property type="entry name" value="GLUTATHIONE S-TRANSFERASE KAPPA"/>
    <property type="match status" value="1"/>
</dbReference>
<evidence type="ECO:0000313" key="2">
    <source>
        <dbReference type="EMBL" id="MFC7441455.1"/>
    </source>
</evidence>
<dbReference type="RefSeq" id="WP_379864751.1">
    <property type="nucleotide sequence ID" value="NZ_JBHTBW010000023.1"/>
</dbReference>
<keyword evidence="3" id="KW-1185">Reference proteome</keyword>
<comment type="caution">
    <text evidence="2">The sequence shown here is derived from an EMBL/GenBank/DDBJ whole genome shotgun (WGS) entry which is preliminary data.</text>
</comment>
<feature type="domain" description="DSBA-like thioredoxin" evidence="1">
    <location>
        <begin position="3"/>
        <end position="204"/>
    </location>
</feature>
<dbReference type="CDD" id="cd03024">
    <property type="entry name" value="DsbA_FrnE"/>
    <property type="match status" value="1"/>
</dbReference>
<proteinExistence type="predicted"/>
<reference evidence="3" key="1">
    <citation type="journal article" date="2019" name="Int. J. Syst. Evol. Microbiol.">
        <title>The Global Catalogue of Microorganisms (GCM) 10K type strain sequencing project: providing services to taxonomists for standard genome sequencing and annotation.</title>
        <authorList>
            <consortium name="The Broad Institute Genomics Platform"/>
            <consortium name="The Broad Institute Genome Sequencing Center for Infectious Disease"/>
            <person name="Wu L."/>
            <person name="Ma J."/>
        </authorList>
    </citation>
    <scope>NUCLEOTIDE SEQUENCE [LARGE SCALE GENOMIC DNA]</scope>
    <source>
        <strain evidence="3">CGMCC 1.12942</strain>
    </source>
</reference>
<dbReference type="PANTHER" id="PTHR13887:SF41">
    <property type="entry name" value="THIOREDOXIN SUPERFAMILY PROTEIN"/>
    <property type="match status" value="1"/>
</dbReference>
<evidence type="ECO:0000313" key="3">
    <source>
        <dbReference type="Proteomes" id="UP001596500"/>
    </source>
</evidence>
<accession>A0ABW2RKG2</accession>
<dbReference type="Pfam" id="PF01323">
    <property type="entry name" value="DSBA"/>
    <property type="match status" value="1"/>
</dbReference>
<name>A0ABW2RKG2_9BACL</name>
<organism evidence="2 3">
    <name type="scientific">Laceyella putida</name>
    <dbReference type="NCBI Taxonomy" id="110101"/>
    <lineage>
        <taxon>Bacteria</taxon>
        <taxon>Bacillati</taxon>
        <taxon>Bacillota</taxon>
        <taxon>Bacilli</taxon>
        <taxon>Bacillales</taxon>
        <taxon>Thermoactinomycetaceae</taxon>
        <taxon>Laceyella</taxon>
    </lineage>
</organism>
<dbReference type="EMBL" id="JBHTBW010000023">
    <property type="protein sequence ID" value="MFC7441455.1"/>
    <property type="molecule type" value="Genomic_DNA"/>
</dbReference>
<dbReference type="InterPro" id="IPR001853">
    <property type="entry name" value="DSBA-like_thioredoxin_dom"/>
</dbReference>
<protein>
    <submittedName>
        <fullName evidence="2">DsbA family protein</fullName>
    </submittedName>
</protein>
<dbReference type="Gene3D" id="3.40.30.10">
    <property type="entry name" value="Glutaredoxin"/>
    <property type="match status" value="1"/>
</dbReference>
<sequence>MIIELFQDIVCPWCRIGKKNLFAALEEWRREHDEEVTIRYLSFLLDPTMPPEGRPFREVMTAKMGNPEAMWQAFAHVTQAGAAVGVHFDFTKIERMPNTWLAHTLMKCTPASQAGDMLEALYTAEFEEGKDVGAEEVLLELAERQGLDRGEVKTAFADDAKREEIEADLLMAKQMGIQGVPFVIIDEKLALSGAHAPANFLRAFAEAKQMGPKSD</sequence>
<gene>
    <name evidence="2" type="ORF">ACFQNG_09845</name>
</gene>
<evidence type="ECO:0000259" key="1">
    <source>
        <dbReference type="Pfam" id="PF01323"/>
    </source>
</evidence>
<dbReference type="Proteomes" id="UP001596500">
    <property type="component" value="Unassembled WGS sequence"/>
</dbReference>
<dbReference type="SUPFAM" id="SSF52833">
    <property type="entry name" value="Thioredoxin-like"/>
    <property type="match status" value="1"/>
</dbReference>